<proteinExistence type="inferred from homology"/>
<organism evidence="4 5">
    <name type="scientific">Rhizobium leguminosarum</name>
    <dbReference type="NCBI Taxonomy" id="384"/>
    <lineage>
        <taxon>Bacteria</taxon>
        <taxon>Pseudomonadati</taxon>
        <taxon>Pseudomonadota</taxon>
        <taxon>Alphaproteobacteria</taxon>
        <taxon>Hyphomicrobiales</taxon>
        <taxon>Rhizobiaceae</taxon>
        <taxon>Rhizobium/Agrobacterium group</taxon>
        <taxon>Rhizobium</taxon>
    </lineage>
</organism>
<keyword evidence="2 4" id="KW-0808">Transferase</keyword>
<dbReference type="SUPFAM" id="SSF51161">
    <property type="entry name" value="Trimeric LpxA-like enzymes"/>
    <property type="match status" value="1"/>
</dbReference>
<dbReference type="PANTHER" id="PTHR23416">
    <property type="entry name" value="SIALIC ACID SYNTHASE-RELATED"/>
    <property type="match status" value="1"/>
</dbReference>
<dbReference type="GO" id="GO:0008374">
    <property type="term" value="F:O-acyltransferase activity"/>
    <property type="evidence" value="ECO:0007669"/>
    <property type="project" value="TreeGrafter"/>
</dbReference>
<evidence type="ECO:0000259" key="3">
    <source>
        <dbReference type="SMART" id="SM01266"/>
    </source>
</evidence>
<comment type="caution">
    <text evidence="4">The sequence shown here is derived from an EMBL/GenBank/DDBJ whole genome shotgun (WGS) entry which is preliminary data.</text>
</comment>
<gene>
    <name evidence="4" type="ORF">GUK36_42285</name>
</gene>
<evidence type="ECO:0000313" key="5">
    <source>
        <dbReference type="Proteomes" id="UP000471409"/>
    </source>
</evidence>
<dbReference type="GO" id="GO:0005829">
    <property type="term" value="C:cytosol"/>
    <property type="evidence" value="ECO:0007669"/>
    <property type="project" value="TreeGrafter"/>
</dbReference>
<dbReference type="SMART" id="SM01266">
    <property type="entry name" value="Mac"/>
    <property type="match status" value="1"/>
</dbReference>
<dbReference type="EMBL" id="WXXP01000959">
    <property type="protein sequence ID" value="NEK55860.1"/>
    <property type="molecule type" value="Genomic_DNA"/>
</dbReference>
<feature type="non-terminal residue" evidence="4">
    <location>
        <position position="86"/>
    </location>
</feature>
<name>A0A6P0DV36_RHILE</name>
<reference evidence="4 5" key="1">
    <citation type="submission" date="2020-01" db="EMBL/GenBank/DDBJ databases">
        <title>Rhizobium genotypes associated with high levels of biological nitrogen fixation by grain legumes in a temperate-maritime cropping system.</title>
        <authorList>
            <person name="Maluk M."/>
            <person name="Francesc Ferrando Molina F."/>
            <person name="Lopez Del Egido L."/>
            <person name="Lafos M."/>
            <person name="Langarica-Fuentes A."/>
            <person name="Gebre Yohannes G."/>
            <person name="Young M.W."/>
            <person name="Martin P."/>
            <person name="Gantlett R."/>
            <person name="Kenicer G."/>
            <person name="Hawes C."/>
            <person name="Begg G.S."/>
            <person name="Quilliam R.S."/>
            <person name="Squire G.R."/>
            <person name="Poole P.S."/>
            <person name="Young P.W."/>
            <person name="Iannetta P.M."/>
            <person name="James E.K."/>
        </authorList>
    </citation>
    <scope>NUCLEOTIDE SEQUENCE [LARGE SCALE GENOMIC DNA]</scope>
    <source>
        <strain evidence="4 5">JHI944</strain>
    </source>
</reference>
<dbReference type="RefSeq" id="WP_281410176.1">
    <property type="nucleotide sequence ID" value="NZ_WXXP01000959.1"/>
</dbReference>
<protein>
    <submittedName>
        <fullName evidence="4">Sugar O-acetyltransferase</fullName>
    </submittedName>
</protein>
<dbReference type="InterPro" id="IPR051159">
    <property type="entry name" value="Hexapeptide_acetyltransf"/>
</dbReference>
<dbReference type="AlphaFoldDB" id="A0A6P0DV36"/>
<dbReference type="InterPro" id="IPR024688">
    <property type="entry name" value="Mac_dom"/>
</dbReference>
<accession>A0A6P0DV36</accession>
<comment type="similarity">
    <text evidence="1">Belongs to the transferase hexapeptide repeat family.</text>
</comment>
<sequence>MPTEKQKMLAGGLYHAGDPELQADQAAAQRWMARYNDTAARVGLDRAARHRLLAEGLGTVGEGAVVRPPFHCDYGYNIHLGRDVFM</sequence>
<dbReference type="GO" id="GO:0016407">
    <property type="term" value="F:acetyltransferase activity"/>
    <property type="evidence" value="ECO:0007669"/>
    <property type="project" value="InterPro"/>
</dbReference>
<feature type="domain" description="Maltose/galactoside acetyltransferase" evidence="3">
    <location>
        <begin position="5"/>
        <end position="62"/>
    </location>
</feature>
<evidence type="ECO:0000256" key="1">
    <source>
        <dbReference type="ARBA" id="ARBA00007274"/>
    </source>
</evidence>
<dbReference type="PANTHER" id="PTHR23416:SF23">
    <property type="entry name" value="ACETYLTRANSFERASE C18B11.09C-RELATED"/>
    <property type="match status" value="1"/>
</dbReference>
<evidence type="ECO:0000256" key="2">
    <source>
        <dbReference type="ARBA" id="ARBA00022679"/>
    </source>
</evidence>
<dbReference type="Gene3D" id="2.160.10.10">
    <property type="entry name" value="Hexapeptide repeat proteins"/>
    <property type="match status" value="1"/>
</dbReference>
<evidence type="ECO:0000313" key="4">
    <source>
        <dbReference type="EMBL" id="NEK55860.1"/>
    </source>
</evidence>
<dbReference type="Proteomes" id="UP000471409">
    <property type="component" value="Unassembled WGS sequence"/>
</dbReference>
<dbReference type="InterPro" id="IPR011004">
    <property type="entry name" value="Trimer_LpxA-like_sf"/>
</dbReference>
<dbReference type="Pfam" id="PF12464">
    <property type="entry name" value="Mac"/>
    <property type="match status" value="1"/>
</dbReference>